<dbReference type="GO" id="GO:0016020">
    <property type="term" value="C:membrane"/>
    <property type="evidence" value="ECO:0007669"/>
    <property type="project" value="TreeGrafter"/>
</dbReference>
<evidence type="ECO:0000313" key="2">
    <source>
        <dbReference type="EMBL" id="NYD41327.1"/>
    </source>
</evidence>
<evidence type="ECO:0000313" key="3">
    <source>
        <dbReference type="Proteomes" id="UP000535511"/>
    </source>
</evidence>
<dbReference type="InterPro" id="IPR000639">
    <property type="entry name" value="Epox_hydrolase-like"/>
</dbReference>
<reference evidence="2 3" key="1">
    <citation type="submission" date="2020-07" db="EMBL/GenBank/DDBJ databases">
        <title>Sequencing the genomes of 1000 actinobacteria strains.</title>
        <authorList>
            <person name="Klenk H.-P."/>
        </authorList>
    </citation>
    <scope>NUCLEOTIDE SEQUENCE [LARGE SCALE GENOMIC DNA]</scope>
    <source>
        <strain evidence="2 3">DSM 21350</strain>
    </source>
</reference>
<feature type="domain" description="AB hydrolase-1" evidence="1">
    <location>
        <begin position="30"/>
        <end position="129"/>
    </location>
</feature>
<proteinExistence type="predicted"/>
<dbReference type="EMBL" id="JACCBG010000001">
    <property type="protein sequence ID" value="NYD41327.1"/>
    <property type="molecule type" value="Genomic_DNA"/>
</dbReference>
<name>A0A7Y9E5J6_9ACTN</name>
<dbReference type="PANTHER" id="PTHR43798">
    <property type="entry name" value="MONOACYLGLYCEROL LIPASE"/>
    <property type="match status" value="1"/>
</dbReference>
<dbReference type="Gene3D" id="3.40.50.1820">
    <property type="entry name" value="alpha/beta hydrolase"/>
    <property type="match status" value="1"/>
</dbReference>
<dbReference type="PANTHER" id="PTHR43798:SF33">
    <property type="entry name" value="HYDROLASE, PUTATIVE (AFU_ORTHOLOGUE AFUA_2G14860)-RELATED"/>
    <property type="match status" value="1"/>
</dbReference>
<keyword evidence="3" id="KW-1185">Reference proteome</keyword>
<dbReference type="InterPro" id="IPR000073">
    <property type="entry name" value="AB_hydrolase_1"/>
</dbReference>
<dbReference type="SUPFAM" id="SSF53474">
    <property type="entry name" value="alpha/beta-Hydrolases"/>
    <property type="match status" value="1"/>
</dbReference>
<dbReference type="AlphaFoldDB" id="A0A7Y9E5J6"/>
<dbReference type="RefSeq" id="WP_218851363.1">
    <property type="nucleotide sequence ID" value="NZ_JACCBG010000001.1"/>
</dbReference>
<dbReference type="InterPro" id="IPR050266">
    <property type="entry name" value="AB_hydrolase_sf"/>
</dbReference>
<dbReference type="GO" id="GO:0003824">
    <property type="term" value="F:catalytic activity"/>
    <property type="evidence" value="ECO:0007669"/>
    <property type="project" value="InterPro"/>
</dbReference>
<evidence type="ECO:0000259" key="1">
    <source>
        <dbReference type="Pfam" id="PF00561"/>
    </source>
</evidence>
<dbReference type="Pfam" id="PF00561">
    <property type="entry name" value="Abhydrolase_1"/>
    <property type="match status" value="1"/>
</dbReference>
<gene>
    <name evidence="2" type="ORF">BJZ21_001410</name>
</gene>
<accession>A0A7Y9E5J6</accession>
<dbReference type="InterPro" id="IPR029058">
    <property type="entry name" value="AB_hydrolase_fold"/>
</dbReference>
<dbReference type="PRINTS" id="PR00412">
    <property type="entry name" value="EPOXHYDRLASE"/>
</dbReference>
<dbReference type="PRINTS" id="PR00111">
    <property type="entry name" value="ABHYDROLASE"/>
</dbReference>
<comment type="caution">
    <text evidence="2">The sequence shown here is derived from an EMBL/GenBank/DDBJ whole genome shotgun (WGS) entry which is preliminary data.</text>
</comment>
<organism evidence="2 3">
    <name type="scientific">Nocardioides panaciterrulae</name>
    <dbReference type="NCBI Taxonomy" id="661492"/>
    <lineage>
        <taxon>Bacteria</taxon>
        <taxon>Bacillati</taxon>
        <taxon>Actinomycetota</taxon>
        <taxon>Actinomycetes</taxon>
        <taxon>Propionibacteriales</taxon>
        <taxon>Nocardioidaceae</taxon>
        <taxon>Nocardioides</taxon>
    </lineage>
</organism>
<protein>
    <submittedName>
        <fullName evidence="2">Pimeloyl-ACP methyl ester carboxylesterase</fullName>
    </submittedName>
</protein>
<dbReference type="Proteomes" id="UP000535511">
    <property type="component" value="Unassembled WGS sequence"/>
</dbReference>
<sequence>MTGDGLVVEVADPGRADTFVRHDGRETGEPVVLVHGNISSSLFWAGTLRALPGRFRGLAPDLRGFGDTEALPIDATRGVRDFSDDLHAALAALGISRCHLAGWSMGGGVVMQYLLDHPGEVASLTLVNPVSPYGYGGTRGADGALIGADGRGAGGGTVNPDFVRALADGDAGDSPSSPRSVMNALYFASPPPGVDEDALVASMLTTRVGDDFYPGDSVAADGWPMVAPGRRGVLNTMAPTWFDTSGIVGVDPKPPVLWVRGGRDLIVSDTAALDLAVLGRGGAIPGWPGEEVFPAQPMVAQTRSVLRSYEAAGGDFTEVVLADCGHSPHLEDPAAFQELFFDFLAASSR</sequence>